<sequence>MNDLSLRNRAKRPIHLPGIGAPQQIQDFHQMQNLEIRYLLYDLPVQKVLRHPVGITYIFSALELARRHAATADGSNALFVVSDHEEEKRVTKGRLVKEKSLLWMIHPRGIRAIPAINPHWRVGTLETKQTKKAMEAQYVIDSLLPTTFSTLE</sequence>
<reference evidence="1" key="1">
    <citation type="submission" date="2015-06" db="EMBL/GenBank/DDBJ databases">
        <authorList>
            <person name="Nguyen H."/>
        </authorList>
    </citation>
    <scope>NUCLEOTIDE SEQUENCE</scope>
    <source>
        <strain evidence="1">DAOM 180753</strain>
    </source>
</reference>
<gene>
    <name evidence="1" type="ORF">VN97_g629</name>
</gene>
<evidence type="ECO:0000313" key="1">
    <source>
        <dbReference type="EMBL" id="KAJ9492562.1"/>
    </source>
</evidence>
<keyword evidence="2" id="KW-1185">Reference proteome</keyword>
<dbReference type="EMBL" id="LACB01000009">
    <property type="protein sequence ID" value="KAJ9492562.1"/>
    <property type="molecule type" value="Genomic_DNA"/>
</dbReference>
<evidence type="ECO:0000313" key="2">
    <source>
        <dbReference type="Proteomes" id="UP001227192"/>
    </source>
</evidence>
<proteinExistence type="predicted"/>
<dbReference type="AlphaFoldDB" id="A0AAI9TT29"/>
<reference evidence="1" key="2">
    <citation type="journal article" date="2016" name="Fungal Biol.">
        <title>Ochratoxin A production by Penicillium thymicola.</title>
        <authorList>
            <person name="Nguyen H.D.T."/>
            <person name="McMullin D.R."/>
            <person name="Ponomareva E."/>
            <person name="Riley R."/>
            <person name="Pomraning K.R."/>
            <person name="Baker S.E."/>
            <person name="Seifert K.A."/>
        </authorList>
    </citation>
    <scope>NUCLEOTIDE SEQUENCE</scope>
    <source>
        <strain evidence="1">DAOM 180753</strain>
    </source>
</reference>
<comment type="caution">
    <text evidence="1">The sequence shown here is derived from an EMBL/GenBank/DDBJ whole genome shotgun (WGS) entry which is preliminary data.</text>
</comment>
<dbReference type="Proteomes" id="UP001227192">
    <property type="component" value="Unassembled WGS sequence"/>
</dbReference>
<accession>A0AAI9TT29</accession>
<organism evidence="1 2">
    <name type="scientific">Penicillium thymicola</name>
    <dbReference type="NCBI Taxonomy" id="293382"/>
    <lineage>
        <taxon>Eukaryota</taxon>
        <taxon>Fungi</taxon>
        <taxon>Dikarya</taxon>
        <taxon>Ascomycota</taxon>
        <taxon>Pezizomycotina</taxon>
        <taxon>Eurotiomycetes</taxon>
        <taxon>Eurotiomycetidae</taxon>
        <taxon>Eurotiales</taxon>
        <taxon>Aspergillaceae</taxon>
        <taxon>Penicillium</taxon>
    </lineage>
</organism>
<protein>
    <submittedName>
        <fullName evidence="1">Uncharacterized protein</fullName>
    </submittedName>
</protein>
<name>A0AAI9TT29_PENTH</name>